<evidence type="ECO:0000313" key="1">
    <source>
        <dbReference type="EMBL" id="GFS49756.1"/>
    </source>
</evidence>
<dbReference type="AlphaFoldDB" id="A0A8X6KHP1"/>
<evidence type="ECO:0000313" key="2">
    <source>
        <dbReference type="EMBL" id="GFY52177.1"/>
    </source>
</evidence>
<accession>A0A8X6KHP1</accession>
<protein>
    <submittedName>
        <fullName evidence="1">Uncharacterized protein</fullName>
    </submittedName>
</protein>
<comment type="caution">
    <text evidence="1">The sequence shown here is derived from an EMBL/GenBank/DDBJ whole genome shotgun (WGS) entry which is preliminary data.</text>
</comment>
<organism evidence="1 3">
    <name type="scientific">Trichonephila inaurata madagascariensis</name>
    <dbReference type="NCBI Taxonomy" id="2747483"/>
    <lineage>
        <taxon>Eukaryota</taxon>
        <taxon>Metazoa</taxon>
        <taxon>Ecdysozoa</taxon>
        <taxon>Arthropoda</taxon>
        <taxon>Chelicerata</taxon>
        <taxon>Arachnida</taxon>
        <taxon>Araneae</taxon>
        <taxon>Araneomorphae</taxon>
        <taxon>Entelegynae</taxon>
        <taxon>Araneoidea</taxon>
        <taxon>Nephilidae</taxon>
        <taxon>Trichonephila</taxon>
        <taxon>Trichonephila inaurata</taxon>
    </lineage>
</organism>
<dbReference type="Proteomes" id="UP000886998">
    <property type="component" value="Unassembled WGS sequence"/>
</dbReference>
<sequence>MAEENISDAKVRALIKATKIKIKTLNNGNKENLRKDILLFQMKVKLKDERERRRQDQRLRSANYRDVNLNLFRRLDASQILNDDDDSLGLDNFFAELSNVQAPDPNTENQS</sequence>
<dbReference type="EMBL" id="BMAV01008520">
    <property type="protein sequence ID" value="GFY52177.1"/>
    <property type="molecule type" value="Genomic_DNA"/>
</dbReference>
<gene>
    <name evidence="2" type="ORF">TNIN_350941</name>
    <name evidence="1" type="ORF">TNIN_76561</name>
</gene>
<name>A0A8X6KHP1_9ARAC</name>
<keyword evidence="3" id="KW-1185">Reference proteome</keyword>
<reference evidence="1" key="1">
    <citation type="submission" date="2020-08" db="EMBL/GenBank/DDBJ databases">
        <title>Multicomponent nature underlies the extraordinary mechanical properties of spider dragline silk.</title>
        <authorList>
            <person name="Kono N."/>
            <person name="Nakamura H."/>
            <person name="Mori M."/>
            <person name="Yoshida Y."/>
            <person name="Ohtoshi R."/>
            <person name="Malay A.D."/>
            <person name="Moran D.A.P."/>
            <person name="Tomita M."/>
            <person name="Numata K."/>
            <person name="Arakawa K."/>
        </authorList>
    </citation>
    <scope>NUCLEOTIDE SEQUENCE</scope>
</reference>
<evidence type="ECO:0000313" key="3">
    <source>
        <dbReference type="Proteomes" id="UP000886998"/>
    </source>
</evidence>
<proteinExistence type="predicted"/>
<dbReference type="EMBL" id="BMAV01026362">
    <property type="protein sequence ID" value="GFS49756.1"/>
    <property type="molecule type" value="Genomic_DNA"/>
</dbReference>